<feature type="transmembrane region" description="Helical" evidence="1">
    <location>
        <begin position="31"/>
        <end position="53"/>
    </location>
</feature>
<dbReference type="AlphaFoldDB" id="A0A1D2MCW1"/>
<gene>
    <name evidence="2" type="ORF">Ocin01_15930</name>
</gene>
<keyword evidence="1" id="KW-1133">Transmembrane helix</keyword>
<accession>A0A1D2MCW1</accession>
<evidence type="ECO:0000313" key="3">
    <source>
        <dbReference type="Proteomes" id="UP000094527"/>
    </source>
</evidence>
<keyword evidence="1" id="KW-0812">Transmembrane</keyword>
<dbReference type="EMBL" id="LJIJ01001806">
    <property type="protein sequence ID" value="ODM90752.1"/>
    <property type="molecule type" value="Genomic_DNA"/>
</dbReference>
<feature type="transmembrane region" description="Helical" evidence="1">
    <location>
        <begin position="127"/>
        <end position="154"/>
    </location>
</feature>
<protein>
    <submittedName>
        <fullName evidence="2">Uncharacterized protein</fullName>
    </submittedName>
</protein>
<dbReference type="Proteomes" id="UP000094527">
    <property type="component" value="Unassembled WGS sequence"/>
</dbReference>
<name>A0A1D2MCW1_ORCCI</name>
<evidence type="ECO:0000313" key="2">
    <source>
        <dbReference type="EMBL" id="ODM90752.1"/>
    </source>
</evidence>
<proteinExistence type="predicted"/>
<feature type="transmembrane region" description="Helical" evidence="1">
    <location>
        <begin position="102"/>
        <end position="121"/>
    </location>
</feature>
<reference evidence="2 3" key="1">
    <citation type="journal article" date="2016" name="Genome Biol. Evol.">
        <title>Gene Family Evolution Reflects Adaptation to Soil Environmental Stressors in the Genome of the Collembolan Orchesella cincta.</title>
        <authorList>
            <person name="Faddeeva-Vakhrusheva A."/>
            <person name="Derks M.F."/>
            <person name="Anvar S.Y."/>
            <person name="Agamennone V."/>
            <person name="Suring W."/>
            <person name="Smit S."/>
            <person name="van Straalen N.M."/>
            <person name="Roelofs D."/>
        </authorList>
    </citation>
    <scope>NUCLEOTIDE SEQUENCE [LARGE SCALE GENOMIC DNA]</scope>
    <source>
        <tissue evidence="2">Mixed pool</tissue>
    </source>
</reference>
<evidence type="ECO:0000256" key="1">
    <source>
        <dbReference type="SAM" id="Phobius"/>
    </source>
</evidence>
<keyword evidence="3" id="KW-1185">Reference proteome</keyword>
<organism evidence="2 3">
    <name type="scientific">Orchesella cincta</name>
    <name type="common">Springtail</name>
    <name type="synonym">Podura cincta</name>
    <dbReference type="NCBI Taxonomy" id="48709"/>
    <lineage>
        <taxon>Eukaryota</taxon>
        <taxon>Metazoa</taxon>
        <taxon>Ecdysozoa</taxon>
        <taxon>Arthropoda</taxon>
        <taxon>Hexapoda</taxon>
        <taxon>Collembola</taxon>
        <taxon>Entomobryomorpha</taxon>
        <taxon>Entomobryoidea</taxon>
        <taxon>Orchesellidae</taxon>
        <taxon>Orchesellinae</taxon>
        <taxon>Orchesella</taxon>
    </lineage>
</organism>
<comment type="caution">
    <text evidence="2">The sequence shown here is derived from an EMBL/GenBank/DDBJ whole genome shotgun (WGS) entry which is preliminary data.</text>
</comment>
<sequence length="169" mass="19379">MAKIQNEEANVELIAPYAAPAPRLCKIKLSVILLVLIVLRLIMLGIFCLPWSIHNLIVIYHPRKGVGRNLYWGTGLSLEALFEPVKFTGGYNTDRFREVISYIYIADCSFHLIVALVGFFTVNLKTIMVLCIIWLIWGLMSLGVFVWGFVRFALRKQFLRMICRTESKP</sequence>
<keyword evidence="1" id="KW-0472">Membrane</keyword>